<evidence type="ECO:0000313" key="8">
    <source>
        <dbReference type="Proteomes" id="UP001652740"/>
    </source>
</evidence>
<dbReference type="RefSeq" id="XP_052758518.1">
    <property type="nucleotide sequence ID" value="XM_052902558.1"/>
</dbReference>
<proteinExistence type="inferred from homology"/>
<feature type="signal peptide" evidence="7">
    <location>
        <begin position="1"/>
        <end position="20"/>
    </location>
</feature>
<dbReference type="PANTHER" id="PTHR10353:SF36">
    <property type="entry name" value="LP05116P"/>
    <property type="match status" value="1"/>
</dbReference>
<evidence type="ECO:0000256" key="7">
    <source>
        <dbReference type="SAM" id="SignalP"/>
    </source>
</evidence>
<feature type="active site" description="Nucleophile" evidence="5">
    <location>
        <position position="909"/>
    </location>
</feature>
<organism evidence="8 9">
    <name type="scientific">Galleria mellonella</name>
    <name type="common">Greater wax moth</name>
    <dbReference type="NCBI Taxonomy" id="7137"/>
    <lineage>
        <taxon>Eukaryota</taxon>
        <taxon>Metazoa</taxon>
        <taxon>Ecdysozoa</taxon>
        <taxon>Arthropoda</taxon>
        <taxon>Hexapoda</taxon>
        <taxon>Insecta</taxon>
        <taxon>Pterygota</taxon>
        <taxon>Neoptera</taxon>
        <taxon>Endopterygota</taxon>
        <taxon>Lepidoptera</taxon>
        <taxon>Glossata</taxon>
        <taxon>Ditrysia</taxon>
        <taxon>Pyraloidea</taxon>
        <taxon>Pyralidae</taxon>
        <taxon>Galleriinae</taxon>
        <taxon>Galleria</taxon>
    </lineage>
</organism>
<gene>
    <name evidence="9" type="primary">LOC113516842</name>
</gene>
<dbReference type="InterPro" id="IPR018120">
    <property type="entry name" value="Glyco_hydro_1_AS"/>
</dbReference>
<dbReference type="InterPro" id="IPR033132">
    <property type="entry name" value="GH_1_N_CS"/>
</dbReference>
<protein>
    <recommendedName>
        <fullName evidence="2">beta-glucosidase</fullName>
        <ecNumber evidence="2">3.2.1.21</ecNumber>
    </recommendedName>
</protein>
<evidence type="ECO:0000256" key="4">
    <source>
        <dbReference type="ARBA" id="ARBA00023295"/>
    </source>
</evidence>
<dbReference type="InterPro" id="IPR017853">
    <property type="entry name" value="GH"/>
</dbReference>
<dbReference type="PANTHER" id="PTHR10353">
    <property type="entry name" value="GLYCOSYL HYDROLASE"/>
    <property type="match status" value="1"/>
</dbReference>
<evidence type="ECO:0000313" key="9">
    <source>
        <dbReference type="RefSeq" id="XP_052758518.1"/>
    </source>
</evidence>
<evidence type="ECO:0000256" key="1">
    <source>
        <dbReference type="ARBA" id="ARBA00010838"/>
    </source>
</evidence>
<accession>A0ABM3N4M4</accession>
<evidence type="ECO:0000256" key="5">
    <source>
        <dbReference type="PROSITE-ProRule" id="PRU10055"/>
    </source>
</evidence>
<dbReference type="PROSITE" id="PS00572">
    <property type="entry name" value="GLYCOSYL_HYDROL_F1_1"/>
    <property type="match status" value="1"/>
</dbReference>
<dbReference type="PROSITE" id="PS00653">
    <property type="entry name" value="GLYCOSYL_HYDROL_F1_2"/>
    <property type="match status" value="2"/>
</dbReference>
<evidence type="ECO:0000256" key="2">
    <source>
        <dbReference type="ARBA" id="ARBA00012744"/>
    </source>
</evidence>
<sequence length="1015" mass="118687">MCCYFCVSILLILCMTLCDCKVYNTKNVTRSFPEGFKFGVATASYQVEGAWNEDGKSENIWDHETHKDPSPILDQSTGDIADDSYHQYKRDVEMMRELGLDYYRFSISWTRIMPTSFSDKINEAGVAYYNNLINEMLKYNIEPMVTLYHWDLPQKLQELGGWTNPQIIDWFADYARVVFTLFGDKVKIWITFNEPLIFCYFGYGSDKMAPRLNFTGIAEYMCSKNLLIAHAQAYHIYNEEFRPTRGGIIGITLSAQWYEPDSDERTVAAEDANQFDWGIYANPIFSESGDYPAVVKERIAARSAEQGYPRSRLIQFTPQEIDYVRGTADFFGLNHYSSYLVYRNESVNGKYPIPSYEDDAGLIRYQKDEWIIGESNMVRYAPWGFLKLLKQIKKYYNNPPIYITENGYSSHGGLQDDDRILYYRGYLDAVLDALEEGSDIRGYTAWSLMDNFEWLRGYTERFGLYEVDYNCSERTRTPRKSAFVYKEIIRTRTLDWNYEPDTNVMTIDENILFTFCLSSYDCKTYIYKPRYDRRSFPEGFVFGAATASYQIEGAWAEDGKSENIWDHETHKQPSEITDQSTGDIADDSYHQYKRDVEIMRELGLDYYRFSISWTRIMPTSFSDKINEAGVTYYNNLINEMLKYNIEPMVTLYHWDLPQKLQELGGWTNPNIIDWYADYARVIFELYGDRVKKWITFNEPHIQCYYGYGSDYMAPKLNITGVAEYMCTKYLLLSHAKVYHMYNEKFRPTQRGIIGITLSAQWYEPESAEHIDAAEEANQFDWGIYAHPIYSDTGDYPAILKNKVAAKSAAQGFHSSRLNEFTPEEVDYVRGTADFFGLNHYTSYLVYRNESFNGKYAIPSYMDDLGALMYQPNEWKIGDSNRIMYAPWGFYNLLTKIRNSYNNPPIYITENGFATHGGLQDDDRITYYRSYLDAMLNAIDEGSDIRGYTAWSLMDNFEWTVGYTERFGLYEVDYSSTRRTRTPRKSAFVYKDILRTRRLDWHHEPADNNMTIDVGH</sequence>
<dbReference type="PRINTS" id="PR00131">
    <property type="entry name" value="GLHYDRLASE1"/>
</dbReference>
<keyword evidence="3 6" id="KW-0378">Hydrolase</keyword>
<evidence type="ECO:0000256" key="3">
    <source>
        <dbReference type="ARBA" id="ARBA00022801"/>
    </source>
</evidence>
<evidence type="ECO:0000256" key="6">
    <source>
        <dbReference type="RuleBase" id="RU004468"/>
    </source>
</evidence>
<dbReference type="Proteomes" id="UP001652740">
    <property type="component" value="Unplaced"/>
</dbReference>
<dbReference type="SUPFAM" id="SSF51445">
    <property type="entry name" value="(Trans)glycosidases"/>
    <property type="match status" value="2"/>
</dbReference>
<keyword evidence="7" id="KW-0732">Signal</keyword>
<feature type="chain" id="PRO_5046489747" description="beta-glucosidase" evidence="7">
    <location>
        <begin position="21"/>
        <end position="1015"/>
    </location>
</feature>
<keyword evidence="4 6" id="KW-0326">Glycosidase</keyword>
<dbReference type="Gene3D" id="3.20.20.80">
    <property type="entry name" value="Glycosidases"/>
    <property type="match status" value="2"/>
</dbReference>
<dbReference type="GeneID" id="113516842"/>
<name>A0ABM3N4M4_GALME</name>
<comment type="similarity">
    <text evidence="1">Belongs to the glycosyl hydrolase 1 family.</text>
</comment>
<keyword evidence="8" id="KW-1185">Reference proteome</keyword>
<dbReference type="EC" id="3.2.1.21" evidence="2"/>
<dbReference type="InterPro" id="IPR001360">
    <property type="entry name" value="Glyco_hydro_1"/>
</dbReference>
<dbReference type="Pfam" id="PF00232">
    <property type="entry name" value="Glyco_hydro_1"/>
    <property type="match status" value="2"/>
</dbReference>
<reference evidence="9" key="1">
    <citation type="submission" date="2025-08" db="UniProtKB">
        <authorList>
            <consortium name="RefSeq"/>
        </authorList>
    </citation>
    <scope>IDENTIFICATION</scope>
    <source>
        <tissue evidence="9">Whole larvae</tissue>
    </source>
</reference>